<name>A0A563W0K4_9CYAN</name>
<dbReference type="EMBL" id="CAACVJ010000523">
    <property type="protein sequence ID" value="VEP17224.1"/>
    <property type="molecule type" value="Genomic_DNA"/>
</dbReference>
<proteinExistence type="predicted"/>
<dbReference type="GO" id="GO:0016787">
    <property type="term" value="F:hydrolase activity"/>
    <property type="evidence" value="ECO:0007669"/>
    <property type="project" value="UniProtKB-KW"/>
</dbReference>
<dbReference type="Gene3D" id="3.60.21.10">
    <property type="match status" value="1"/>
</dbReference>
<dbReference type="Pfam" id="PF00149">
    <property type="entry name" value="Metallophos"/>
    <property type="match status" value="1"/>
</dbReference>
<feature type="domain" description="Calcineurin-like phosphoesterase" evidence="4">
    <location>
        <begin position="55"/>
        <end position="275"/>
    </location>
</feature>
<keyword evidence="3" id="KW-0812">Transmembrane</keyword>
<evidence type="ECO:0000256" key="1">
    <source>
        <dbReference type="ARBA" id="ARBA00022729"/>
    </source>
</evidence>
<accession>A0A563W0K4</accession>
<evidence type="ECO:0000256" key="2">
    <source>
        <dbReference type="ARBA" id="ARBA00022801"/>
    </source>
</evidence>
<dbReference type="Proteomes" id="UP000320055">
    <property type="component" value="Unassembled WGS sequence"/>
</dbReference>
<dbReference type="PANTHER" id="PTHR10161">
    <property type="entry name" value="TARTRATE-RESISTANT ACID PHOSPHATASE TYPE 5"/>
    <property type="match status" value="1"/>
</dbReference>
<keyword evidence="1" id="KW-0732">Signal</keyword>
<dbReference type="InterPro" id="IPR004843">
    <property type="entry name" value="Calcineurin-like_PHP"/>
</dbReference>
<dbReference type="SUPFAM" id="SSF56300">
    <property type="entry name" value="Metallo-dependent phosphatases"/>
    <property type="match status" value="1"/>
</dbReference>
<dbReference type="InterPro" id="IPR051558">
    <property type="entry name" value="Metallophosphoesterase_PAP"/>
</dbReference>
<evidence type="ECO:0000313" key="6">
    <source>
        <dbReference type="Proteomes" id="UP000320055"/>
    </source>
</evidence>
<keyword evidence="3" id="KW-0472">Membrane</keyword>
<protein>
    <submittedName>
        <fullName evidence="5">Metallophosphoesterase</fullName>
    </submittedName>
</protein>
<dbReference type="PROSITE" id="PS51257">
    <property type="entry name" value="PROKAR_LIPOPROTEIN"/>
    <property type="match status" value="1"/>
</dbReference>
<dbReference type="RefSeq" id="WP_144866910.1">
    <property type="nucleotide sequence ID" value="NZ_LR213816.1"/>
</dbReference>
<gene>
    <name evidence="5" type="ORF">H1P_570024</name>
</gene>
<keyword evidence="3" id="KW-1133">Transmembrane helix</keyword>
<evidence type="ECO:0000256" key="3">
    <source>
        <dbReference type="SAM" id="Phobius"/>
    </source>
</evidence>
<feature type="transmembrane region" description="Helical" evidence="3">
    <location>
        <begin position="16"/>
        <end position="38"/>
    </location>
</feature>
<dbReference type="AlphaFoldDB" id="A0A563W0K4"/>
<dbReference type="InterPro" id="IPR029052">
    <property type="entry name" value="Metallo-depent_PP-like"/>
</dbReference>
<dbReference type="PANTHER" id="PTHR10161:SF14">
    <property type="entry name" value="TARTRATE-RESISTANT ACID PHOSPHATASE TYPE 5"/>
    <property type="match status" value="1"/>
</dbReference>
<reference evidence="5 6" key="1">
    <citation type="submission" date="2019-01" db="EMBL/GenBank/DDBJ databases">
        <authorList>
            <person name="Brito A."/>
        </authorList>
    </citation>
    <scope>NUCLEOTIDE SEQUENCE [LARGE SCALE GENOMIC DNA]</scope>
    <source>
        <strain evidence="5">1</strain>
    </source>
</reference>
<keyword evidence="2" id="KW-0378">Hydrolase</keyword>
<dbReference type="OrthoDB" id="651281at2"/>
<organism evidence="5 6">
    <name type="scientific">Hyella patelloides LEGE 07179</name>
    <dbReference type="NCBI Taxonomy" id="945734"/>
    <lineage>
        <taxon>Bacteria</taxon>
        <taxon>Bacillati</taxon>
        <taxon>Cyanobacteriota</taxon>
        <taxon>Cyanophyceae</taxon>
        <taxon>Pleurocapsales</taxon>
        <taxon>Hyellaceae</taxon>
        <taxon>Hyella</taxon>
    </lineage>
</organism>
<keyword evidence="6" id="KW-1185">Reference proteome</keyword>
<evidence type="ECO:0000259" key="4">
    <source>
        <dbReference type="Pfam" id="PF00149"/>
    </source>
</evidence>
<evidence type="ECO:0000313" key="5">
    <source>
        <dbReference type="EMBL" id="VEP17224.1"/>
    </source>
</evidence>
<sequence length="379" mass="42633">MLIKKSNIFDYLNKNLYLLFILGYLISISVACQNLVLINKSVAIKNLKNPQLDKIKIAIISDLNSQYGSTEYEPEIDKAISLITNQWQPDLVLGGGDAIAGQKKSLTEAQIKAMWQSFDVHVAKPLRDSKIPFAFTIGNHDGSGAIKDQQFVFAQERDLAKAYWNNPNHNSGINFVDKANFPFYYSFQQNNIFYLVWDASTNKIDEKQLAWVERILSSNVAQEASMRIAIGHLPLYAIAEQKNKPGEYLAEAEKLRLLLEKYQVHAYISGHHHAYYPGKKGLLQLLNAGALGQGARQLIGSDLPPRNTLTLMNIESASKIITYTTYDIKTLEIIQDSELPRFIVGENGLILRRNISSTDLTTAEKQSCLQKLDPKLCQP</sequence>